<dbReference type="PANTHER" id="PTHR44329">
    <property type="entry name" value="SERINE/THREONINE-PROTEIN KINASE TNNI3K-RELATED"/>
    <property type="match status" value="1"/>
</dbReference>
<keyword evidence="11" id="KW-1185">Reference proteome</keyword>
<proteinExistence type="inferred from homology"/>
<evidence type="ECO:0000256" key="1">
    <source>
        <dbReference type="ARBA" id="ARBA00022527"/>
    </source>
</evidence>
<dbReference type="Gene3D" id="3.30.200.20">
    <property type="entry name" value="Phosphorylase Kinase, domain 1"/>
    <property type="match status" value="1"/>
</dbReference>
<evidence type="ECO:0000256" key="8">
    <source>
        <dbReference type="SAM" id="MobiDB-lite"/>
    </source>
</evidence>
<dbReference type="GO" id="GO:0005524">
    <property type="term" value="F:ATP binding"/>
    <property type="evidence" value="ECO:0007669"/>
    <property type="project" value="UniProtKB-UniRule"/>
</dbReference>
<dbReference type="InterPro" id="IPR008271">
    <property type="entry name" value="Ser/Thr_kinase_AS"/>
</dbReference>
<evidence type="ECO:0000256" key="4">
    <source>
        <dbReference type="ARBA" id="ARBA00022777"/>
    </source>
</evidence>
<keyword evidence="1 7" id="KW-0723">Serine/threonine-protein kinase</keyword>
<feature type="region of interest" description="Disordered" evidence="8">
    <location>
        <begin position="151"/>
        <end position="172"/>
    </location>
</feature>
<evidence type="ECO:0000313" key="10">
    <source>
        <dbReference type="EMBL" id="PNH02056.1"/>
    </source>
</evidence>
<keyword evidence="5 6" id="KW-0067">ATP-binding</keyword>
<dbReference type="OrthoDB" id="549357at2759"/>
<evidence type="ECO:0000256" key="2">
    <source>
        <dbReference type="ARBA" id="ARBA00022679"/>
    </source>
</evidence>
<dbReference type="InterPro" id="IPR000719">
    <property type="entry name" value="Prot_kinase_dom"/>
</dbReference>
<dbReference type="InterPro" id="IPR051681">
    <property type="entry name" value="Ser/Thr_Kinases-Pseudokinases"/>
</dbReference>
<organism evidence="10 11">
    <name type="scientific">Tetrabaena socialis</name>
    <dbReference type="NCBI Taxonomy" id="47790"/>
    <lineage>
        <taxon>Eukaryota</taxon>
        <taxon>Viridiplantae</taxon>
        <taxon>Chlorophyta</taxon>
        <taxon>core chlorophytes</taxon>
        <taxon>Chlorophyceae</taxon>
        <taxon>CS clade</taxon>
        <taxon>Chlamydomonadales</taxon>
        <taxon>Tetrabaenaceae</taxon>
        <taxon>Tetrabaena</taxon>
    </lineage>
</organism>
<dbReference type="Proteomes" id="UP000236333">
    <property type="component" value="Unassembled WGS sequence"/>
</dbReference>
<keyword evidence="10" id="KW-0675">Receptor</keyword>
<name>A0A2J7ZP61_9CHLO</name>
<feature type="binding site" evidence="6">
    <location>
        <position position="93"/>
    </location>
    <ligand>
        <name>ATP</name>
        <dbReference type="ChEBI" id="CHEBI:30616"/>
    </ligand>
</feature>
<comment type="caution">
    <text evidence="10">The sequence shown here is derived from an EMBL/GenBank/DDBJ whole genome shotgun (WGS) entry which is preliminary data.</text>
</comment>
<sequence length="447" mass="46819">MSPGNCGLARAYFTGVADSVMRGAAELQRPHLSIDESARQQSSWGGAQQMARAIQLLRAELRDPDLDVHAVLGLGSFGVVYSGVWRGLRVAVKTLVVPVAAAGAEGLPGLAGRDARTRQRAVLEAAISLSMSHPNVVATFAYELKPLVQQPPPGPAPDWGSESMSGGGGGGAPPCVEEADGHKLYIVQELCNGGSLAQALAAGMAGSMIAGGLSRRLALRLALDVAQGMAHVHSCRIVHGDLKPDNVLLSSDARHKDQCAEQVMEAAANSASGSPSLGLGPGRCISGRGLGSSTGDTLPLKLVAKVADFGLSLPLQEGATHTSHRFQGTPLYCAPEVVARGHLSPKADVWAFGLLLLELFYGCTMETIRSLHDTVQRDLRHGEGLPSGLPQARSMEEAVVEEMFKSPDLVYARMTAACLNIDPHCRPTFEELVSSIQGISCNEGSSS</sequence>
<evidence type="ECO:0000313" key="11">
    <source>
        <dbReference type="Proteomes" id="UP000236333"/>
    </source>
</evidence>
<dbReference type="PROSITE" id="PS00108">
    <property type="entry name" value="PROTEIN_KINASE_ST"/>
    <property type="match status" value="1"/>
</dbReference>
<dbReference type="PROSITE" id="PS50011">
    <property type="entry name" value="PROTEIN_KINASE_DOM"/>
    <property type="match status" value="1"/>
</dbReference>
<dbReference type="EMBL" id="PGGS01000731">
    <property type="protein sequence ID" value="PNH02056.1"/>
    <property type="molecule type" value="Genomic_DNA"/>
</dbReference>
<gene>
    <name evidence="10" type="ORF">TSOC_011985</name>
</gene>
<keyword evidence="3 6" id="KW-0547">Nucleotide-binding</keyword>
<dbReference type="Gene3D" id="1.10.510.10">
    <property type="entry name" value="Transferase(Phosphotransferase) domain 1"/>
    <property type="match status" value="1"/>
</dbReference>
<evidence type="ECO:0000256" key="5">
    <source>
        <dbReference type="ARBA" id="ARBA00022840"/>
    </source>
</evidence>
<dbReference type="SUPFAM" id="SSF56112">
    <property type="entry name" value="Protein kinase-like (PK-like)"/>
    <property type="match status" value="1"/>
</dbReference>
<feature type="domain" description="Protein kinase" evidence="9">
    <location>
        <begin position="66"/>
        <end position="439"/>
    </location>
</feature>
<dbReference type="InterPro" id="IPR017441">
    <property type="entry name" value="Protein_kinase_ATP_BS"/>
</dbReference>
<dbReference type="AlphaFoldDB" id="A0A2J7ZP61"/>
<evidence type="ECO:0000256" key="7">
    <source>
        <dbReference type="RuleBase" id="RU000304"/>
    </source>
</evidence>
<dbReference type="PANTHER" id="PTHR44329:SF289">
    <property type="entry name" value="SERINE_THREONINE-PROTEIN KINASE VIK"/>
    <property type="match status" value="1"/>
</dbReference>
<dbReference type="Pfam" id="PF07714">
    <property type="entry name" value="PK_Tyr_Ser-Thr"/>
    <property type="match status" value="1"/>
</dbReference>
<dbReference type="PROSITE" id="PS00107">
    <property type="entry name" value="PROTEIN_KINASE_ATP"/>
    <property type="match status" value="1"/>
</dbReference>
<dbReference type="InterPro" id="IPR011009">
    <property type="entry name" value="Kinase-like_dom_sf"/>
</dbReference>
<keyword evidence="4 10" id="KW-0418">Kinase</keyword>
<evidence type="ECO:0000259" key="9">
    <source>
        <dbReference type="PROSITE" id="PS50011"/>
    </source>
</evidence>
<dbReference type="SMART" id="SM00220">
    <property type="entry name" value="S_TKc"/>
    <property type="match status" value="1"/>
</dbReference>
<accession>A0A2J7ZP61</accession>
<evidence type="ECO:0000256" key="3">
    <source>
        <dbReference type="ARBA" id="ARBA00022741"/>
    </source>
</evidence>
<keyword evidence="2" id="KW-0808">Transferase</keyword>
<reference evidence="10 11" key="1">
    <citation type="journal article" date="2017" name="Mol. Biol. Evol.">
        <title>The 4-celled Tetrabaena socialis nuclear genome reveals the essential components for genetic control of cell number at the origin of multicellularity in the volvocine lineage.</title>
        <authorList>
            <person name="Featherston J."/>
            <person name="Arakaki Y."/>
            <person name="Hanschen E.R."/>
            <person name="Ferris P.J."/>
            <person name="Michod R.E."/>
            <person name="Olson B.J.S.C."/>
            <person name="Nozaki H."/>
            <person name="Durand P.M."/>
        </authorList>
    </citation>
    <scope>NUCLEOTIDE SEQUENCE [LARGE SCALE GENOMIC DNA]</scope>
    <source>
        <strain evidence="10 11">NIES-571</strain>
    </source>
</reference>
<dbReference type="GO" id="GO:0004674">
    <property type="term" value="F:protein serine/threonine kinase activity"/>
    <property type="evidence" value="ECO:0007669"/>
    <property type="project" value="UniProtKB-KW"/>
</dbReference>
<evidence type="ECO:0000256" key="6">
    <source>
        <dbReference type="PROSITE-ProRule" id="PRU10141"/>
    </source>
</evidence>
<dbReference type="InterPro" id="IPR001245">
    <property type="entry name" value="Ser-Thr/Tyr_kinase_cat_dom"/>
</dbReference>
<comment type="similarity">
    <text evidence="7">Belongs to the protein kinase superfamily.</text>
</comment>
<protein>
    <submittedName>
        <fullName evidence="10">Putative LRR receptor-like serine/threonine-protein kinase</fullName>
    </submittedName>
</protein>